<dbReference type="InterPro" id="IPR029510">
    <property type="entry name" value="Ald_DH_CS_GLU"/>
</dbReference>
<dbReference type="InterPro" id="IPR016163">
    <property type="entry name" value="Ald_DH_C"/>
</dbReference>
<evidence type="ECO:0000259" key="5">
    <source>
        <dbReference type="Pfam" id="PF00171"/>
    </source>
</evidence>
<name>A0A0D5XZQ2_9PSED</name>
<proteinExistence type="inferred from homology"/>
<dbReference type="FunFam" id="3.40.605.10:FF:000007">
    <property type="entry name" value="NAD/NADP-dependent betaine aldehyde dehydrogenase"/>
    <property type="match status" value="1"/>
</dbReference>
<evidence type="ECO:0000256" key="4">
    <source>
        <dbReference type="RuleBase" id="RU003345"/>
    </source>
</evidence>
<dbReference type="InterPro" id="IPR016162">
    <property type="entry name" value="Ald_DH_N"/>
</dbReference>
<evidence type="ECO:0000256" key="2">
    <source>
        <dbReference type="ARBA" id="ARBA00023002"/>
    </source>
</evidence>
<dbReference type="Pfam" id="PF00171">
    <property type="entry name" value="Aldedh"/>
    <property type="match status" value="1"/>
</dbReference>
<dbReference type="AlphaFoldDB" id="A0A0D5XZQ2"/>
<dbReference type="FunFam" id="3.40.605.10:FF:000026">
    <property type="entry name" value="Aldehyde dehydrogenase, putative"/>
    <property type="match status" value="1"/>
</dbReference>
<reference evidence="6 7" key="1">
    <citation type="journal article" date="2015" name="Mol. Plant Microbe Interact.">
        <title>Comparative Genomic Analysis of Pseudomonas chlororaphis PCL1606 Reveals New Insight into Antifungal Compounds Involved in Biocontrol.</title>
        <authorList>
            <person name="Calderon C.E."/>
            <person name="Ramos C."/>
            <person name="de Vicente A."/>
            <person name="Cazorla F.M."/>
        </authorList>
    </citation>
    <scope>NUCLEOTIDE SEQUENCE [LARGE SCALE GENOMIC DNA]</scope>
    <source>
        <strain evidence="6 7">PCL1606</strain>
    </source>
</reference>
<dbReference type="PATRIC" id="fig|587753.10.peg.2814"/>
<dbReference type="OrthoDB" id="9812625at2"/>
<evidence type="ECO:0000256" key="1">
    <source>
        <dbReference type="ARBA" id="ARBA00009986"/>
    </source>
</evidence>
<dbReference type="GO" id="GO:0016620">
    <property type="term" value="F:oxidoreductase activity, acting on the aldehyde or oxo group of donors, NAD or NADP as acceptor"/>
    <property type="evidence" value="ECO:0007669"/>
    <property type="project" value="InterPro"/>
</dbReference>
<keyword evidence="2 4" id="KW-0560">Oxidoreductase</keyword>
<dbReference type="InterPro" id="IPR016161">
    <property type="entry name" value="Ald_DH/histidinol_DH"/>
</dbReference>
<dbReference type="PROSITE" id="PS00070">
    <property type="entry name" value="ALDEHYDE_DEHYDR_CYS"/>
    <property type="match status" value="1"/>
</dbReference>
<evidence type="ECO:0000256" key="3">
    <source>
        <dbReference type="PROSITE-ProRule" id="PRU10007"/>
    </source>
</evidence>
<evidence type="ECO:0000313" key="6">
    <source>
        <dbReference type="EMBL" id="AKA24270.1"/>
    </source>
</evidence>
<dbReference type="Gene3D" id="3.40.309.10">
    <property type="entry name" value="Aldehyde Dehydrogenase, Chain A, domain 2"/>
    <property type="match status" value="1"/>
</dbReference>
<sequence length="495" mass="51915">MSIAIDPRVAAFIDSPHGLLIDGRSQPALSGAQMPVFNPATGEELTRVAAGAQADIDLAVAAARRAFEGPWAAQRPADRERLLLKLADLLELHGEELAQLETLNNGQSIHLARALEVGAAAEFTRYMAGWATKIEGKSLDLSIAAVPGARYRAYTVPEPVGVVGAIVPWNFPLLMAIWKIVPALACGCTVVLKPADETPLTALRLGQLCLEAGIAAGVVNVVTGSGAEAGAALSGHKGIDKLAFTGSTQIGKLIGHAAVDNMTRFSLELGGKSPVIVLDDCDPQAAAAGAAGAIFFNQGQVCTAGSRLYIQRAIFDQVLERLAAIAGSLSIGPGLDEQAQINPLISAKQQKRVLDMIGQGVADGARVLCGGVAFGEQGFYVRPTVLAEVHAGMQVVREEIFGPVVVATPFDDIDEVVALANDNQYGLGASIWSNDLARVMDLIPRIKAGTVWVNTHNMLDPSMPFGGYKQSGIGREMGHAAIEAYTENKSVCIAF</sequence>
<dbReference type="Gene3D" id="3.40.605.10">
    <property type="entry name" value="Aldehyde Dehydrogenase, Chain A, domain 1"/>
    <property type="match status" value="1"/>
</dbReference>
<dbReference type="FunFam" id="3.40.309.10:FF:000012">
    <property type="entry name" value="Betaine aldehyde dehydrogenase"/>
    <property type="match status" value="1"/>
</dbReference>
<evidence type="ECO:0000313" key="7">
    <source>
        <dbReference type="Proteomes" id="UP000032748"/>
    </source>
</evidence>
<dbReference type="Proteomes" id="UP000032748">
    <property type="component" value="Chromosome"/>
</dbReference>
<feature type="active site" evidence="3">
    <location>
        <position position="268"/>
    </location>
</feature>
<comment type="similarity">
    <text evidence="1 4">Belongs to the aldehyde dehydrogenase family.</text>
</comment>
<dbReference type="PROSITE" id="PS00687">
    <property type="entry name" value="ALDEHYDE_DEHYDR_GLU"/>
    <property type="match status" value="1"/>
</dbReference>
<dbReference type="PANTHER" id="PTHR11699">
    <property type="entry name" value="ALDEHYDE DEHYDROGENASE-RELATED"/>
    <property type="match status" value="1"/>
</dbReference>
<feature type="domain" description="Aldehyde dehydrogenase" evidence="5">
    <location>
        <begin position="32"/>
        <end position="491"/>
    </location>
</feature>
<dbReference type="RefSeq" id="WP_044463347.1">
    <property type="nucleotide sequence ID" value="NZ_CP011110.1"/>
</dbReference>
<organism evidence="6 7">
    <name type="scientific">Pseudomonas chlororaphis</name>
    <dbReference type="NCBI Taxonomy" id="587753"/>
    <lineage>
        <taxon>Bacteria</taxon>
        <taxon>Pseudomonadati</taxon>
        <taxon>Pseudomonadota</taxon>
        <taxon>Gammaproteobacteria</taxon>
        <taxon>Pseudomonadales</taxon>
        <taxon>Pseudomonadaceae</taxon>
        <taxon>Pseudomonas</taxon>
    </lineage>
</organism>
<dbReference type="KEGG" id="pcz:PCL1606_28190"/>
<dbReference type="SUPFAM" id="SSF53720">
    <property type="entry name" value="ALDH-like"/>
    <property type="match status" value="1"/>
</dbReference>
<dbReference type="InterPro" id="IPR016160">
    <property type="entry name" value="Ald_DH_CS_CYS"/>
</dbReference>
<accession>A0A0D5XZQ2</accession>
<gene>
    <name evidence="6" type="ORF">PCL1606_28190</name>
</gene>
<dbReference type="InterPro" id="IPR015590">
    <property type="entry name" value="Aldehyde_DH_dom"/>
</dbReference>
<protein>
    <submittedName>
        <fullName evidence="6">Aldehyde dehydrogenase</fullName>
    </submittedName>
</protein>
<dbReference type="EMBL" id="CP011110">
    <property type="protein sequence ID" value="AKA24270.1"/>
    <property type="molecule type" value="Genomic_DNA"/>
</dbReference>